<reference evidence="2 3" key="1">
    <citation type="submission" date="2019-12" db="EMBL/GenBank/DDBJ databases">
        <title>Chromosome-level assembly of the Caenorhabditis remanei genome.</title>
        <authorList>
            <person name="Teterina A.A."/>
            <person name="Willis J.H."/>
            <person name="Phillips P.C."/>
        </authorList>
    </citation>
    <scope>NUCLEOTIDE SEQUENCE [LARGE SCALE GENOMIC DNA]</scope>
    <source>
        <strain evidence="2 3">PX506</strain>
        <tissue evidence="2">Whole organism</tissue>
    </source>
</reference>
<dbReference type="EMBL" id="WUAV01000004">
    <property type="protein sequence ID" value="KAF1758702.1"/>
    <property type="molecule type" value="Genomic_DNA"/>
</dbReference>
<sequence>MPRGRGSRGVRGRPRGRPRLIQDQVMEDAAPDASNPAPAPEVPVAAPEVESPAAPVEVEVEEDMEIVVKAVPEVRNFVSYISFSNDSSDISDFTIIVENQRFYVDKRVSAENIEDVLELVTRWKARYAKWACGDFIRRCPLISIKKALELAVQHELKAAKTLLVRKIQSLATLEQVRDSEIIFTDPVVLGLLFNKAMELAGAALPARLQDGVEQVADRNGQQNRINQNHRYNDPNHPRAPTPPRPRMPTPPPPYHPRIEDVEMGSGRSYSRSPSPRRRHDRRYSSSESTFDSE</sequence>
<dbReference type="AlphaFoldDB" id="A0A6A5GWI0"/>
<name>A0A6A5GWI0_CAERE</name>
<evidence type="ECO:0000256" key="1">
    <source>
        <dbReference type="SAM" id="MobiDB-lite"/>
    </source>
</evidence>
<feature type="compositionally biased region" description="Low complexity" evidence="1">
    <location>
        <begin position="31"/>
        <end position="47"/>
    </location>
</feature>
<feature type="compositionally biased region" description="Basic residues" evidence="1">
    <location>
        <begin position="1"/>
        <end position="18"/>
    </location>
</feature>
<gene>
    <name evidence="2" type="ORF">GCK72_015162</name>
</gene>
<organism evidence="2 3">
    <name type="scientific">Caenorhabditis remanei</name>
    <name type="common">Caenorhabditis vulgaris</name>
    <dbReference type="NCBI Taxonomy" id="31234"/>
    <lineage>
        <taxon>Eukaryota</taxon>
        <taxon>Metazoa</taxon>
        <taxon>Ecdysozoa</taxon>
        <taxon>Nematoda</taxon>
        <taxon>Chromadorea</taxon>
        <taxon>Rhabditida</taxon>
        <taxon>Rhabditina</taxon>
        <taxon>Rhabditomorpha</taxon>
        <taxon>Rhabditoidea</taxon>
        <taxon>Rhabditidae</taxon>
        <taxon>Peloderinae</taxon>
        <taxon>Caenorhabditis</taxon>
    </lineage>
</organism>
<feature type="region of interest" description="Disordered" evidence="1">
    <location>
        <begin position="1"/>
        <end position="47"/>
    </location>
</feature>
<feature type="compositionally biased region" description="Pro residues" evidence="1">
    <location>
        <begin position="237"/>
        <end position="255"/>
    </location>
</feature>
<dbReference type="GeneID" id="9804985"/>
<evidence type="ECO:0000313" key="2">
    <source>
        <dbReference type="EMBL" id="KAF1758702.1"/>
    </source>
</evidence>
<feature type="region of interest" description="Disordered" evidence="1">
    <location>
        <begin position="221"/>
        <end position="293"/>
    </location>
</feature>
<protein>
    <submittedName>
        <fullName evidence="2">Uncharacterized protein</fullName>
    </submittedName>
</protein>
<comment type="caution">
    <text evidence="2">The sequence shown here is derived from an EMBL/GenBank/DDBJ whole genome shotgun (WGS) entry which is preliminary data.</text>
</comment>
<evidence type="ECO:0000313" key="3">
    <source>
        <dbReference type="Proteomes" id="UP000483820"/>
    </source>
</evidence>
<accession>A0A6A5GWI0</accession>
<dbReference type="CTD" id="9804985"/>
<proteinExistence type="predicted"/>
<dbReference type="RefSeq" id="XP_053585444.1">
    <property type="nucleotide sequence ID" value="XM_053730672.1"/>
</dbReference>
<feature type="compositionally biased region" description="Low complexity" evidence="1">
    <location>
        <begin position="264"/>
        <end position="273"/>
    </location>
</feature>
<dbReference type="KEGG" id="crq:GCK72_015162"/>
<dbReference type="Proteomes" id="UP000483820">
    <property type="component" value="Chromosome IV"/>
</dbReference>